<sequence length="562" mass="61672">MWFRKTLNSQNSLWYSTASNHSGKIRLGSNAHNQGFQKQQGKVEVFDSTGATLLETIILPRESDYGDVSHASGTKRLRVTLVTGSRGIMNNYYNGGHFRLTQAEFEAVIRNYLQAGYQRGFWSYPAYEATYNINSILKVIPRRGMPTGGTLVTNGGSTYFNGELVPELKQFEFNTNSLNHHGMFFLSSTTGDINNLLGSMNSRVLIHANNTTGIIDQTYLNRPNDWCMRLTGRSGMWPNNVADLSLMTKLEYAQLGNGITSVIWGNLGLLKGVDLNGNDFSGTLDLSGMTNVNAGNNVGGGYLDGIAVTHCKLLSSLIVPVGNSANASWQYVLSVTGSALTSIQFPVGCRIKNLIGNDMTSATTWAVDLTNMSTGFSLQMQNAKLHGITPPSKAGLVYNCWLTNNIFTTEVNWAQLMNAGGTNALFRIGSNYSPYAATYPWAIPLGVMKGHYLWDLDYLKNFTLQMLYDSVKSLYDARALLTSSSFRQLLIRHGGMATKSTVAPADYVTGTSDGTITVPVDDAGYQLAVRQMCHVLFNQLKDGLTVKSSNEDLKYRFTTLAL</sequence>
<dbReference type="Proteomes" id="UP001597641">
    <property type="component" value="Unassembled WGS sequence"/>
</dbReference>
<accession>A0ABW6BWX6</accession>
<comment type="caution">
    <text evidence="1">The sequence shown here is derived from an EMBL/GenBank/DDBJ whole genome shotgun (WGS) entry which is preliminary data.</text>
</comment>
<gene>
    <name evidence="1" type="ORF">ACFS7Z_13765</name>
</gene>
<organism evidence="1 2">
    <name type="scientific">Pontibacter toksunensis</name>
    <dbReference type="NCBI Taxonomy" id="1332631"/>
    <lineage>
        <taxon>Bacteria</taxon>
        <taxon>Pseudomonadati</taxon>
        <taxon>Bacteroidota</taxon>
        <taxon>Cytophagia</taxon>
        <taxon>Cytophagales</taxon>
        <taxon>Hymenobacteraceae</taxon>
        <taxon>Pontibacter</taxon>
    </lineage>
</organism>
<keyword evidence="2" id="KW-1185">Reference proteome</keyword>
<dbReference type="EMBL" id="JBHUOX010000009">
    <property type="protein sequence ID" value="MFD3001434.1"/>
    <property type="molecule type" value="Genomic_DNA"/>
</dbReference>
<evidence type="ECO:0000313" key="1">
    <source>
        <dbReference type="EMBL" id="MFD3001434.1"/>
    </source>
</evidence>
<evidence type="ECO:0000313" key="2">
    <source>
        <dbReference type="Proteomes" id="UP001597641"/>
    </source>
</evidence>
<dbReference type="RefSeq" id="WP_377485525.1">
    <property type="nucleotide sequence ID" value="NZ_JBHUOX010000009.1"/>
</dbReference>
<protein>
    <submittedName>
        <fullName evidence="1">Uncharacterized protein</fullName>
    </submittedName>
</protein>
<reference evidence="2" key="1">
    <citation type="journal article" date="2019" name="Int. J. Syst. Evol. Microbiol.">
        <title>The Global Catalogue of Microorganisms (GCM) 10K type strain sequencing project: providing services to taxonomists for standard genome sequencing and annotation.</title>
        <authorList>
            <consortium name="The Broad Institute Genomics Platform"/>
            <consortium name="The Broad Institute Genome Sequencing Center for Infectious Disease"/>
            <person name="Wu L."/>
            <person name="Ma J."/>
        </authorList>
    </citation>
    <scope>NUCLEOTIDE SEQUENCE [LARGE SCALE GENOMIC DNA]</scope>
    <source>
        <strain evidence="2">KCTC 23984</strain>
    </source>
</reference>
<proteinExistence type="predicted"/>
<name>A0ABW6BWX6_9BACT</name>